<evidence type="ECO:0000259" key="2">
    <source>
        <dbReference type="Pfam" id="PF09429"/>
    </source>
</evidence>
<dbReference type="GO" id="GO:0006396">
    <property type="term" value="P:RNA processing"/>
    <property type="evidence" value="ECO:0007669"/>
    <property type="project" value="InterPro"/>
</dbReference>
<protein>
    <submittedName>
        <fullName evidence="3">WW domain binding protein 11, putative</fullName>
    </submittedName>
</protein>
<dbReference type="Pfam" id="PF09429">
    <property type="entry name" value="Wbp11"/>
    <property type="match status" value="1"/>
</dbReference>
<gene>
    <name evidence="3" type="ORF">BaOVIS_012000</name>
</gene>
<feature type="compositionally biased region" description="Basic residues" evidence="1">
    <location>
        <begin position="10"/>
        <end position="25"/>
    </location>
</feature>
<accession>A0A9W5TAI2</accession>
<reference evidence="3" key="1">
    <citation type="submission" date="2019-12" db="EMBL/GenBank/DDBJ databases">
        <title>Genome sequence of Babesia ovis.</title>
        <authorList>
            <person name="Yamagishi J."/>
            <person name="Sevinc F."/>
            <person name="Xuan X."/>
        </authorList>
    </citation>
    <scope>NUCLEOTIDE SEQUENCE</scope>
    <source>
        <strain evidence="3">Selcuk</strain>
    </source>
</reference>
<dbReference type="Proteomes" id="UP001057455">
    <property type="component" value="Unassembled WGS sequence"/>
</dbReference>
<evidence type="ECO:0000313" key="3">
    <source>
        <dbReference type="EMBL" id="GFE53796.1"/>
    </source>
</evidence>
<dbReference type="EMBL" id="BLIY01000007">
    <property type="protein sequence ID" value="GFE53796.1"/>
    <property type="molecule type" value="Genomic_DNA"/>
</dbReference>
<keyword evidence="4" id="KW-1185">Reference proteome</keyword>
<feature type="compositionally biased region" description="Basic and acidic residues" evidence="1">
    <location>
        <begin position="122"/>
        <end position="135"/>
    </location>
</feature>
<feature type="region of interest" description="Disordered" evidence="1">
    <location>
        <begin position="1"/>
        <end position="59"/>
    </location>
</feature>
<feature type="domain" description="Wbp11/ELF5/Saf1 N-terminal" evidence="2">
    <location>
        <begin position="2"/>
        <end position="73"/>
    </location>
</feature>
<comment type="caution">
    <text evidence="3">The sequence shown here is derived from an EMBL/GenBank/DDBJ whole genome shotgun (WGS) entry which is preliminary data.</text>
</comment>
<feature type="compositionally biased region" description="Pro residues" evidence="1">
    <location>
        <begin position="198"/>
        <end position="207"/>
    </location>
</feature>
<name>A0A9W5TAI2_BABOV</name>
<evidence type="ECO:0000256" key="1">
    <source>
        <dbReference type="SAM" id="MobiDB-lite"/>
    </source>
</evidence>
<feature type="region of interest" description="Disordered" evidence="1">
    <location>
        <begin position="80"/>
        <end position="228"/>
    </location>
</feature>
<dbReference type="AlphaFoldDB" id="A0A9W5TAI2"/>
<proteinExistence type="predicted"/>
<organism evidence="3 4">
    <name type="scientific">Babesia ovis</name>
    <dbReference type="NCBI Taxonomy" id="5869"/>
    <lineage>
        <taxon>Eukaryota</taxon>
        <taxon>Sar</taxon>
        <taxon>Alveolata</taxon>
        <taxon>Apicomplexa</taxon>
        <taxon>Aconoidasida</taxon>
        <taxon>Piroplasmida</taxon>
        <taxon>Babesiidae</taxon>
        <taxon>Babesia</taxon>
    </lineage>
</organism>
<sequence>MANPVEAYRKLQKKREKEKNRKGRHEAREAAKLIQDPERLKKELDELSHKSIIGRINDDDAERKAKLDKLWEKHTASLAVAAIPSGDTGHSSEDSDSDSSSSDDNSEEEENKCVIQIGGKTIDTDNAKRKVKPEVLPDDFAVELLNNAPPLPEGQQKPKGSLHPQDTRITKRTKVHPSPMIYKPPPKPVVQTPNIQHVPPPPPPPPMQKVEIGLPKQPEKKEEIKSIPLSSYFVPNQLRINQGNGDQLC</sequence>
<dbReference type="OrthoDB" id="366059at2759"/>
<dbReference type="InterPro" id="IPR019007">
    <property type="entry name" value="Wbp11/ELF5/Saf1_N"/>
</dbReference>
<evidence type="ECO:0000313" key="4">
    <source>
        <dbReference type="Proteomes" id="UP001057455"/>
    </source>
</evidence>
<feature type="compositionally biased region" description="Basic and acidic residues" evidence="1">
    <location>
        <begin position="26"/>
        <end position="49"/>
    </location>
</feature>